<dbReference type="PANTHER" id="PTHR24148">
    <property type="entry name" value="ANKYRIN REPEAT DOMAIN-CONTAINING PROTEIN 39 HOMOLOG-RELATED"/>
    <property type="match status" value="1"/>
</dbReference>
<proteinExistence type="predicted"/>
<dbReference type="OrthoDB" id="5386682at2759"/>
<dbReference type="AlphaFoldDB" id="A0A6A6VPM9"/>
<dbReference type="Pfam" id="PF06985">
    <property type="entry name" value="HET"/>
    <property type="match status" value="1"/>
</dbReference>
<evidence type="ECO:0000313" key="3">
    <source>
        <dbReference type="Proteomes" id="UP000799440"/>
    </source>
</evidence>
<sequence length="164" mass="18756">HPPLDHAERQIRLLQVREKIGGIHCALQVFSLDACPAFVTLSYVWGHPDTQYDITLNGRRFLVRQNLYAALYHIAKHIALRGFEPHVSAREAETQPSVIANPSLDTVDPTKRLPNCWKYIWIDALCINQEHISERNPQVRLMSEIHKSATFVLVWLGSHCETAL</sequence>
<dbReference type="InterPro" id="IPR052895">
    <property type="entry name" value="HetReg/Transcr_Mod"/>
</dbReference>
<feature type="non-terminal residue" evidence="2">
    <location>
        <position position="1"/>
    </location>
</feature>
<dbReference type="Proteomes" id="UP000799440">
    <property type="component" value="Unassembled WGS sequence"/>
</dbReference>
<dbReference type="PANTHER" id="PTHR24148:SF73">
    <property type="entry name" value="HET DOMAIN PROTEIN (AFU_ORTHOLOGUE AFUA_8G01020)"/>
    <property type="match status" value="1"/>
</dbReference>
<name>A0A6A6VPM9_9PLEO</name>
<organism evidence="2 3">
    <name type="scientific">Sporormia fimetaria CBS 119925</name>
    <dbReference type="NCBI Taxonomy" id="1340428"/>
    <lineage>
        <taxon>Eukaryota</taxon>
        <taxon>Fungi</taxon>
        <taxon>Dikarya</taxon>
        <taxon>Ascomycota</taxon>
        <taxon>Pezizomycotina</taxon>
        <taxon>Dothideomycetes</taxon>
        <taxon>Pleosporomycetidae</taxon>
        <taxon>Pleosporales</taxon>
        <taxon>Sporormiaceae</taxon>
        <taxon>Sporormia</taxon>
    </lineage>
</organism>
<protein>
    <submittedName>
        <fullName evidence="2">HET-domain-containing protein</fullName>
    </submittedName>
</protein>
<evidence type="ECO:0000313" key="2">
    <source>
        <dbReference type="EMBL" id="KAF2752143.1"/>
    </source>
</evidence>
<dbReference type="EMBL" id="MU006561">
    <property type="protein sequence ID" value="KAF2752143.1"/>
    <property type="molecule type" value="Genomic_DNA"/>
</dbReference>
<reference evidence="2" key="1">
    <citation type="journal article" date="2020" name="Stud. Mycol.">
        <title>101 Dothideomycetes genomes: a test case for predicting lifestyles and emergence of pathogens.</title>
        <authorList>
            <person name="Haridas S."/>
            <person name="Albert R."/>
            <person name="Binder M."/>
            <person name="Bloem J."/>
            <person name="Labutti K."/>
            <person name="Salamov A."/>
            <person name="Andreopoulos B."/>
            <person name="Baker S."/>
            <person name="Barry K."/>
            <person name="Bills G."/>
            <person name="Bluhm B."/>
            <person name="Cannon C."/>
            <person name="Castanera R."/>
            <person name="Culley D."/>
            <person name="Daum C."/>
            <person name="Ezra D."/>
            <person name="Gonzalez J."/>
            <person name="Henrissat B."/>
            <person name="Kuo A."/>
            <person name="Liang C."/>
            <person name="Lipzen A."/>
            <person name="Lutzoni F."/>
            <person name="Magnuson J."/>
            <person name="Mondo S."/>
            <person name="Nolan M."/>
            <person name="Ohm R."/>
            <person name="Pangilinan J."/>
            <person name="Park H.-J."/>
            <person name="Ramirez L."/>
            <person name="Alfaro M."/>
            <person name="Sun H."/>
            <person name="Tritt A."/>
            <person name="Yoshinaga Y."/>
            <person name="Zwiers L.-H."/>
            <person name="Turgeon B."/>
            <person name="Goodwin S."/>
            <person name="Spatafora J."/>
            <person name="Crous P."/>
            <person name="Grigoriev I."/>
        </authorList>
    </citation>
    <scope>NUCLEOTIDE SEQUENCE</scope>
    <source>
        <strain evidence="2">CBS 119925</strain>
    </source>
</reference>
<accession>A0A6A6VPM9</accession>
<feature type="non-terminal residue" evidence="2">
    <location>
        <position position="164"/>
    </location>
</feature>
<gene>
    <name evidence="2" type="ORF">M011DRAFT_377303</name>
</gene>
<keyword evidence="3" id="KW-1185">Reference proteome</keyword>
<evidence type="ECO:0000259" key="1">
    <source>
        <dbReference type="Pfam" id="PF06985"/>
    </source>
</evidence>
<dbReference type="InterPro" id="IPR010730">
    <property type="entry name" value="HET"/>
</dbReference>
<feature type="domain" description="Heterokaryon incompatibility" evidence="1">
    <location>
        <begin position="107"/>
        <end position="161"/>
    </location>
</feature>